<proteinExistence type="predicted"/>
<dbReference type="PANTHER" id="PTHR30304">
    <property type="entry name" value="D-TAGATOSE-1,6-BISPHOSPHATE ALDOLASE"/>
    <property type="match status" value="1"/>
</dbReference>
<reference evidence="1" key="1">
    <citation type="submission" date="2022-12" db="EMBL/GenBank/DDBJ databases">
        <title>Reference genome sequencing for broad-spectrum identification of bacterial and archaeal isolates by mass spectrometry.</title>
        <authorList>
            <person name="Sekiguchi Y."/>
            <person name="Tourlousse D.M."/>
        </authorList>
    </citation>
    <scope>NUCLEOTIDE SEQUENCE</scope>
    <source>
        <strain evidence="1">TSL-P1</strain>
    </source>
</reference>
<organism evidence="1 2">
    <name type="scientific">Thermodesulfovibrio yellowstonii</name>
    <dbReference type="NCBI Taxonomy" id="28262"/>
    <lineage>
        <taxon>Bacteria</taxon>
        <taxon>Pseudomonadati</taxon>
        <taxon>Nitrospirota</taxon>
        <taxon>Thermodesulfovibrionia</taxon>
        <taxon>Thermodesulfovibrionales</taxon>
        <taxon>Thermodesulfovibrionaceae</taxon>
        <taxon>Thermodesulfovibrio</taxon>
    </lineage>
</organism>
<name>A0A9W6GF31_9BACT</name>
<dbReference type="AlphaFoldDB" id="A0A9W6GF31"/>
<dbReference type="GO" id="GO:0008270">
    <property type="term" value="F:zinc ion binding"/>
    <property type="evidence" value="ECO:0007669"/>
    <property type="project" value="InterPro"/>
</dbReference>
<dbReference type="EMBL" id="BSDX01000001">
    <property type="protein sequence ID" value="GLI52701.1"/>
    <property type="molecule type" value="Genomic_DNA"/>
</dbReference>
<dbReference type="SUPFAM" id="SSF51569">
    <property type="entry name" value="Aldolase"/>
    <property type="match status" value="1"/>
</dbReference>
<evidence type="ECO:0000313" key="1">
    <source>
        <dbReference type="EMBL" id="GLI52701.1"/>
    </source>
</evidence>
<dbReference type="GO" id="GO:0016832">
    <property type="term" value="F:aldehyde-lyase activity"/>
    <property type="evidence" value="ECO:0007669"/>
    <property type="project" value="InterPro"/>
</dbReference>
<protein>
    <submittedName>
        <fullName evidence="1">Aldolase</fullName>
    </submittedName>
</protein>
<comment type="caution">
    <text evidence="1">The sequence shown here is derived from an EMBL/GenBank/DDBJ whole genome shotgun (WGS) entry which is preliminary data.</text>
</comment>
<dbReference type="Proteomes" id="UP001144297">
    <property type="component" value="Unassembled WGS sequence"/>
</dbReference>
<dbReference type="Gene3D" id="3.20.20.70">
    <property type="entry name" value="Aldolase class I"/>
    <property type="match status" value="1"/>
</dbReference>
<evidence type="ECO:0000313" key="2">
    <source>
        <dbReference type="Proteomes" id="UP001144297"/>
    </source>
</evidence>
<dbReference type="PANTHER" id="PTHR30304:SF0">
    <property type="entry name" value="D-TAGATOSE-1,6-BISPHOSPHATE ALDOLASE SUBUNIT GATY-RELATED"/>
    <property type="match status" value="1"/>
</dbReference>
<dbReference type="Pfam" id="PF01116">
    <property type="entry name" value="F_bP_aldolase"/>
    <property type="match status" value="1"/>
</dbReference>
<gene>
    <name evidence="1" type="ORF">TISLANDTSLP1_03940</name>
</gene>
<dbReference type="InterPro" id="IPR013785">
    <property type="entry name" value="Aldolase_TIM"/>
</dbReference>
<dbReference type="InterPro" id="IPR050246">
    <property type="entry name" value="Class_II_FBP_aldolase"/>
</dbReference>
<keyword evidence="2" id="KW-1185">Reference proteome</keyword>
<dbReference type="GO" id="GO:0005975">
    <property type="term" value="P:carbohydrate metabolic process"/>
    <property type="evidence" value="ECO:0007669"/>
    <property type="project" value="InterPro"/>
</dbReference>
<dbReference type="InterPro" id="IPR000771">
    <property type="entry name" value="FBA_II"/>
</dbReference>
<sequence length="447" mass="50764">MGFEKITEIVEIRDGKVVVKDKEKVKKAMDGLIFDAIFEEVEEARIKKLLIIKEIAKEMGAIPSSIHGLYEEMGKHFLGFTVPAINIRGLTYDVARAIFRKAKEKNVGAFIFEIARSEIGYTKQRPLEYSACVLAAAVKEGFTGPVFLQGDHFQIVRRYFEKEPDKEINYVKGLIKEAIEAEFYNIDIDTSTLVDLRKETIYEQQRPNFENTALLAEHVRNLEPEGVTISIGGEIGEIGGKNSTPEEARAYLDGFRDVYKGDKGLSKLSVQTGTKHGGVVLPDGSIAQVKIDFETLRVLSELVRKEYGLSGCVQHGASTLPEEAFDKFPETGTSEIHLATGFQNIIYDSKHLPDEFRKMIYEFLKKQFASEWKEGQTEEQFIYSTRKKGFGPFKKEWWSLPKEVKEPIMTELEQKFELLFGKLRVFDTVEIVNKTVKPAKVSVEIDF</sequence>
<accession>A0A9W6GF31</accession>